<name>A0A0G2E6V8_PHACM</name>
<organism evidence="16 17">
    <name type="scientific">Phaeomoniella chlamydospora</name>
    <name type="common">Phaeoacremonium chlamydosporum</name>
    <dbReference type="NCBI Taxonomy" id="158046"/>
    <lineage>
        <taxon>Eukaryota</taxon>
        <taxon>Fungi</taxon>
        <taxon>Dikarya</taxon>
        <taxon>Ascomycota</taxon>
        <taxon>Pezizomycotina</taxon>
        <taxon>Eurotiomycetes</taxon>
        <taxon>Chaetothyriomycetidae</taxon>
        <taxon>Phaeomoniellales</taxon>
        <taxon>Phaeomoniellaceae</taxon>
        <taxon>Phaeomoniella</taxon>
    </lineage>
</organism>
<dbReference type="SUPFAM" id="SSF100920">
    <property type="entry name" value="Heat shock protein 70kD (HSP70), peptide-binding domain"/>
    <property type="match status" value="1"/>
</dbReference>
<dbReference type="GO" id="GO:0005524">
    <property type="term" value="F:ATP binding"/>
    <property type="evidence" value="ECO:0007669"/>
    <property type="project" value="UniProtKB-KW"/>
</dbReference>
<evidence type="ECO:0000313" key="16">
    <source>
        <dbReference type="EMBL" id="KKY18354.1"/>
    </source>
</evidence>
<evidence type="ECO:0000313" key="17">
    <source>
        <dbReference type="Proteomes" id="UP000053317"/>
    </source>
</evidence>
<evidence type="ECO:0000256" key="7">
    <source>
        <dbReference type="ARBA" id="ARBA00022840"/>
    </source>
</evidence>
<dbReference type="InterPro" id="IPR000269">
    <property type="entry name" value="Cu_amine_oxidase"/>
</dbReference>
<dbReference type="Gene3D" id="3.30.30.30">
    <property type="match status" value="1"/>
</dbReference>
<keyword evidence="9" id="KW-0186">Copper</keyword>
<evidence type="ECO:0000259" key="14">
    <source>
        <dbReference type="Pfam" id="PF01179"/>
    </source>
</evidence>
<evidence type="ECO:0000259" key="15">
    <source>
        <dbReference type="Pfam" id="PF02727"/>
    </source>
</evidence>
<accession>A0A0G2E6V8</accession>
<comment type="PTM">
    <text evidence="12">Topaquinone (TPQ) is generated by copper-dependent autoxidation of a specific tyrosyl residue.</text>
</comment>
<evidence type="ECO:0000256" key="11">
    <source>
        <dbReference type="PIRSR" id="PIRSR600269-50"/>
    </source>
</evidence>
<dbReference type="FunFam" id="3.30.30.30:FF:000009">
    <property type="entry name" value="Heat shock protein Hsp70"/>
    <property type="match status" value="1"/>
</dbReference>
<dbReference type="InterPro" id="IPR036460">
    <property type="entry name" value="Cu_amine_oxidase_C_sf"/>
</dbReference>
<dbReference type="InterPro" id="IPR043129">
    <property type="entry name" value="ATPase_NBD"/>
</dbReference>
<keyword evidence="17" id="KW-1185">Reference proteome</keyword>
<evidence type="ECO:0000256" key="1">
    <source>
        <dbReference type="ARBA" id="ARBA00001935"/>
    </source>
</evidence>
<protein>
    <submittedName>
        <fullName evidence="16">Putative amine oxidase</fullName>
    </submittedName>
</protein>
<dbReference type="Gene3D" id="3.90.640.10">
    <property type="entry name" value="Actin, Chain A, domain 4"/>
    <property type="match status" value="1"/>
</dbReference>
<dbReference type="FunFam" id="3.90.640.10:FF:000023">
    <property type="entry name" value="Hsp70 chaperone (BiP)"/>
    <property type="match status" value="1"/>
</dbReference>
<keyword evidence="5" id="KW-0547">Nucleotide-binding</keyword>
<dbReference type="Pfam" id="PF02727">
    <property type="entry name" value="Cu_amine_oxidN2"/>
    <property type="match status" value="1"/>
</dbReference>
<dbReference type="PANTHER" id="PTHR10638">
    <property type="entry name" value="COPPER AMINE OXIDASE"/>
    <property type="match status" value="1"/>
</dbReference>
<dbReference type="GO" id="GO:0048038">
    <property type="term" value="F:quinone binding"/>
    <property type="evidence" value="ECO:0007669"/>
    <property type="project" value="InterPro"/>
</dbReference>
<feature type="compositionally biased region" description="Acidic residues" evidence="13">
    <location>
        <begin position="495"/>
        <end position="512"/>
    </location>
</feature>
<evidence type="ECO:0000256" key="12">
    <source>
        <dbReference type="PIRSR" id="PIRSR600269-51"/>
    </source>
</evidence>
<feature type="compositionally biased region" description="Basic and acidic residues" evidence="13">
    <location>
        <begin position="478"/>
        <end position="494"/>
    </location>
</feature>
<feature type="active site" description="Schiff-base intermediate with substrate; via topaquinone" evidence="11">
    <location>
        <position position="971"/>
    </location>
</feature>
<reference evidence="16 17" key="1">
    <citation type="submission" date="2015-05" db="EMBL/GenBank/DDBJ databases">
        <title>Distinctive expansion of gene families associated with plant cell wall degradation and secondary metabolism in the genomes of grapevine trunk pathogens.</title>
        <authorList>
            <person name="Lawrence D.P."/>
            <person name="Travadon R."/>
            <person name="Rolshausen P.E."/>
            <person name="Baumgartner K."/>
        </authorList>
    </citation>
    <scope>NUCLEOTIDE SEQUENCE [LARGE SCALE GENOMIC DNA]</scope>
    <source>
        <strain evidence="16">UCRPC4</strain>
    </source>
</reference>
<comment type="similarity">
    <text evidence="2">Belongs to the copper/topaquinone oxidase family.</text>
</comment>
<comment type="subunit">
    <text evidence="3">Homodimer.</text>
</comment>
<evidence type="ECO:0000256" key="6">
    <source>
        <dbReference type="ARBA" id="ARBA00022772"/>
    </source>
</evidence>
<dbReference type="Pfam" id="PF00012">
    <property type="entry name" value="HSP70"/>
    <property type="match status" value="1"/>
</dbReference>
<dbReference type="GO" id="GO:0008131">
    <property type="term" value="F:primary methylamine oxidase activity"/>
    <property type="evidence" value="ECO:0007669"/>
    <property type="project" value="InterPro"/>
</dbReference>
<dbReference type="AlphaFoldDB" id="A0A0G2E6V8"/>
<evidence type="ECO:0000256" key="13">
    <source>
        <dbReference type="SAM" id="MobiDB-lite"/>
    </source>
</evidence>
<dbReference type="Gene3D" id="3.30.420.40">
    <property type="match status" value="2"/>
</dbReference>
<proteinExistence type="inferred from homology"/>
<dbReference type="SUPFAM" id="SSF53067">
    <property type="entry name" value="Actin-like ATPase domain"/>
    <property type="match status" value="2"/>
</dbReference>
<dbReference type="InterPro" id="IPR015800">
    <property type="entry name" value="Cu_amine_oxidase_N2"/>
</dbReference>
<sequence>MSDSSNGAPTPDAAEHFAIGISFGNSNSSIARTSVEGKAEVIANEEGDRQIPSVLSYIDGEEFHGTQAKTQLVRNHQNTVQNFRDYLGKDFKSIDPTPSHNSAHPQEHEAGVAFSIRDAEAEEPNTRSVSEIVTRHLRRLASSASDYLGKTVNSAVISIPTDFTDVQKDELTKAAKAAGIEVLQFIPEPIAAVLAYDAKSDMQVKDKLIVVADLGGNRSDVAVVASRGGMYTILATHHDPELGGVQLDQVLVDHFAKEFIKKNKTDPRSNQKSLAKLKLESEAVKKSLSQSASATASIESLADGVDFNSTINRTRYELLASKVFGKFAELIQESVKKAELDVLDIDEIILSGGTSHTPKIASNLKYIFPSSDIQAPSASTTAINPSELAARGAAIQASLIEEFEKDDIDQSTHAALTVTPHLSKAIGVELTRSTEGSVFEPLIYADTAAPARRTVQLKAPGEGSVLVKVCEGESEIKVTKPEPKEKPEANGDKGSDDEDDSDFDDEEEEEDDIRERIWKVGKSLAEISIEGIKKNDKVEVTVNVNPDLSVQVTARVVGSKGGTQDMNIKGSAIPDFNGPHPLDPLSPQEISSVAQSIRDSHRGSRIVFRVITLLEPPKAQLLPFLEAEHGGRFIAPPTRTAQVQYYLEGPDKFREVNVEVDTGKIFNHKDLTGRQSYTDAVEMQESEVACLADERVQKELQSLDLPEDAVVCIEPWTYGTDGMNDMGRRIIMCYFYMRIGSHGDANHFAYPLDICAEMSSDRRVIGVYKLPSGMDEKMEEAGAGNKKFDRRKIHGTSEYHPDLQQERRTTTKPLQVVQPEGPSFKITGNLIEWEKYRFRVGFNYREGLTIHDVTYDERSLFYRLSLSEMFVPYGDSRAPYPRKAAFDLGNNGAGVNANNLQLGCDCLGTIKYFDGWHHTIAGDPVKFPNAVCCHEIDDGILWKHTNYRTNNAVVTRSRVLVLQTIITVGNYEYIFAFLFGQDATVSYEVRATGILSTAPIDIGDKVDYGTIVAPGVLAPYHQHLFSLRIDPAIDGQKNTLVVEESHAMPTDDPLNPFGIGYITTSKPVLLETALDLDVSTNRTFKITNESRLNPHSGTPISYKLVPHYSQMLLASPSSFHARRSEFTTHAVWVTKYHDHELYSSGDHTMQSLGGEGIESWIKNRADGKPQNVRNEDIVVWHTFGTTHNPRVEDWPVMPCERMTVMLKPVNFFDRNPAIDVGVSEQSINRSVLVDDREGKGLVVGINGKTVAGEKAGNGSVCCANGSTS</sequence>
<keyword evidence="8" id="KW-0560">Oxidoreductase</keyword>
<keyword evidence="4" id="KW-0479">Metal-binding</keyword>
<dbReference type="InterPro" id="IPR049948">
    <property type="entry name" value="Cu_Am_ox_TPQ-bd"/>
</dbReference>
<evidence type="ECO:0000256" key="10">
    <source>
        <dbReference type="ARBA" id="ARBA00023157"/>
    </source>
</evidence>
<keyword evidence="10" id="KW-1015">Disulfide bond</keyword>
<dbReference type="InterPro" id="IPR016182">
    <property type="entry name" value="Cu_amine_oxidase_N-reg"/>
</dbReference>
<feature type="domain" description="Copper amine oxidase N2-terminal" evidence="15">
    <location>
        <begin position="580"/>
        <end position="665"/>
    </location>
</feature>
<keyword evidence="7" id="KW-0067">ATP-binding</keyword>
<evidence type="ECO:0000256" key="2">
    <source>
        <dbReference type="ARBA" id="ARBA00007983"/>
    </source>
</evidence>
<dbReference type="Pfam" id="PF01179">
    <property type="entry name" value="Cu_amine_oxid"/>
    <property type="match status" value="1"/>
</dbReference>
<evidence type="ECO:0000256" key="4">
    <source>
        <dbReference type="ARBA" id="ARBA00022723"/>
    </source>
</evidence>
<dbReference type="InterPro" id="IPR029047">
    <property type="entry name" value="HSP70_peptide-bd_sf"/>
</dbReference>
<feature type="modified residue" description="2',4',5'-topaquinone" evidence="12">
    <location>
        <position position="971"/>
    </location>
</feature>
<dbReference type="PRINTS" id="PR00301">
    <property type="entry name" value="HEATSHOCK70"/>
</dbReference>
<dbReference type="InterPro" id="IPR013126">
    <property type="entry name" value="Hsp_70_fam"/>
</dbReference>
<gene>
    <name evidence="16" type="ORF">UCRPC4_g05015</name>
</gene>
<feature type="active site" description="Proton acceptor" evidence="11">
    <location>
        <position position="887"/>
    </location>
</feature>
<evidence type="ECO:0000256" key="9">
    <source>
        <dbReference type="ARBA" id="ARBA00023008"/>
    </source>
</evidence>
<feature type="domain" description="Copper amine oxidase catalytic" evidence="14">
    <location>
        <begin position="814"/>
        <end position="1218"/>
    </location>
</feature>
<dbReference type="EMBL" id="LCWF01000125">
    <property type="protein sequence ID" value="KKY18354.1"/>
    <property type="molecule type" value="Genomic_DNA"/>
</dbReference>
<evidence type="ECO:0000256" key="3">
    <source>
        <dbReference type="ARBA" id="ARBA00011738"/>
    </source>
</evidence>
<dbReference type="GO" id="GO:0005507">
    <property type="term" value="F:copper ion binding"/>
    <property type="evidence" value="ECO:0007669"/>
    <property type="project" value="InterPro"/>
</dbReference>
<dbReference type="OrthoDB" id="29851at2759"/>
<feature type="region of interest" description="Disordered" evidence="13">
    <location>
        <begin position="478"/>
        <end position="514"/>
    </location>
</feature>
<dbReference type="PROSITE" id="PS01164">
    <property type="entry name" value="COPPER_AMINE_OXID_1"/>
    <property type="match status" value="1"/>
</dbReference>
<comment type="cofactor">
    <cofactor evidence="1">
        <name>Cu cation</name>
        <dbReference type="ChEBI" id="CHEBI:23378"/>
    </cofactor>
</comment>
<dbReference type="PANTHER" id="PTHR10638:SF33">
    <property type="entry name" value="AMINE OXIDASE"/>
    <property type="match status" value="1"/>
</dbReference>
<dbReference type="GO" id="GO:0140662">
    <property type="term" value="F:ATP-dependent protein folding chaperone"/>
    <property type="evidence" value="ECO:0007669"/>
    <property type="project" value="InterPro"/>
</dbReference>
<comment type="caution">
    <text evidence="16">The sequence shown here is derived from an EMBL/GenBank/DDBJ whole genome shotgun (WGS) entry which is preliminary data.</text>
</comment>
<dbReference type="InterPro" id="IPR015798">
    <property type="entry name" value="Cu_amine_oxidase_C"/>
</dbReference>
<dbReference type="Gene3D" id="2.70.98.20">
    <property type="entry name" value="Copper amine oxidase, catalytic domain"/>
    <property type="match status" value="1"/>
</dbReference>
<dbReference type="CDD" id="cd10232">
    <property type="entry name" value="ASKHA_NBD_HSP70_ScSsz1p-like"/>
    <property type="match status" value="1"/>
</dbReference>
<dbReference type="Proteomes" id="UP000053317">
    <property type="component" value="Unassembled WGS sequence"/>
</dbReference>
<dbReference type="FunFam" id="2.70.98.20:FF:000001">
    <property type="entry name" value="Amine oxidase"/>
    <property type="match status" value="1"/>
</dbReference>
<dbReference type="SUPFAM" id="SSF54416">
    <property type="entry name" value="Amine oxidase N-terminal region"/>
    <property type="match status" value="2"/>
</dbReference>
<reference evidence="16 17" key="2">
    <citation type="submission" date="2015-05" db="EMBL/GenBank/DDBJ databases">
        <authorList>
            <person name="Morales-Cruz A."/>
            <person name="Amrine K.C."/>
            <person name="Cantu D."/>
        </authorList>
    </citation>
    <scope>NUCLEOTIDE SEQUENCE [LARGE SCALE GENOMIC DNA]</scope>
    <source>
        <strain evidence="16">UCRPC4</strain>
    </source>
</reference>
<dbReference type="SUPFAM" id="SSF49998">
    <property type="entry name" value="Amine oxidase catalytic domain"/>
    <property type="match status" value="1"/>
</dbReference>
<keyword evidence="6 11" id="KW-0801">TPQ</keyword>
<evidence type="ECO:0000256" key="5">
    <source>
        <dbReference type="ARBA" id="ARBA00022741"/>
    </source>
</evidence>
<evidence type="ECO:0000256" key="8">
    <source>
        <dbReference type="ARBA" id="ARBA00023002"/>
    </source>
</evidence>
<dbReference type="GO" id="GO:0009308">
    <property type="term" value="P:amine metabolic process"/>
    <property type="evidence" value="ECO:0007669"/>
    <property type="project" value="InterPro"/>
</dbReference>
<dbReference type="Gene3D" id="3.10.450.40">
    <property type="match status" value="2"/>
</dbReference>
<dbReference type="Gene3D" id="2.60.34.10">
    <property type="entry name" value="Substrate Binding Domain Of DNAk, Chain A, domain 1"/>
    <property type="match status" value="1"/>
</dbReference>